<dbReference type="PROSITE" id="PS50893">
    <property type="entry name" value="ABC_TRANSPORTER_2"/>
    <property type="match status" value="1"/>
</dbReference>
<dbReference type="Proteomes" id="UP001431131">
    <property type="component" value="Unassembled WGS sequence"/>
</dbReference>
<dbReference type="PROSITE" id="PS00211">
    <property type="entry name" value="ABC_TRANSPORTER_1"/>
    <property type="match status" value="1"/>
</dbReference>
<dbReference type="InterPro" id="IPR017871">
    <property type="entry name" value="ABC_transporter-like_CS"/>
</dbReference>
<dbReference type="RefSeq" id="WP_240254406.1">
    <property type="nucleotide sequence ID" value="NZ_JAKTTI010000009.1"/>
</dbReference>
<keyword evidence="2" id="KW-0813">Transport</keyword>
<evidence type="ECO:0000256" key="1">
    <source>
        <dbReference type="ARBA" id="ARBA00004202"/>
    </source>
</evidence>
<evidence type="ECO:0000313" key="7">
    <source>
        <dbReference type="Proteomes" id="UP001431131"/>
    </source>
</evidence>
<dbReference type="EMBL" id="JAKTTI010000009">
    <property type="protein sequence ID" value="MCH1625252.1"/>
    <property type="molecule type" value="Genomic_DNA"/>
</dbReference>
<reference evidence="6" key="1">
    <citation type="submission" date="2022-02" db="EMBL/GenBank/DDBJ databases">
        <title>Fredinandcohnia quinoae sp. nov. isolated from Chenopodium quinoa seeds.</title>
        <authorList>
            <person name="Saati-Santamaria Z."/>
            <person name="Flores-Felix J.D."/>
            <person name="Igual J.M."/>
            <person name="Velazquez E."/>
            <person name="Garcia-Fraile P."/>
            <person name="Martinez-Molina E."/>
        </authorList>
    </citation>
    <scope>NUCLEOTIDE SEQUENCE</scope>
    <source>
        <strain evidence="6">SECRCQ15</strain>
    </source>
</reference>
<dbReference type="InterPro" id="IPR003593">
    <property type="entry name" value="AAA+_ATPase"/>
</dbReference>
<dbReference type="AlphaFoldDB" id="A0AAW5E5T5"/>
<evidence type="ECO:0000256" key="3">
    <source>
        <dbReference type="ARBA" id="ARBA00022741"/>
    </source>
</evidence>
<keyword evidence="4 6" id="KW-0067">ATP-binding</keyword>
<dbReference type="SUPFAM" id="SSF52540">
    <property type="entry name" value="P-loop containing nucleoside triphosphate hydrolases"/>
    <property type="match status" value="1"/>
</dbReference>
<organism evidence="6 7">
    <name type="scientific">Fredinandcohnia quinoae</name>
    <dbReference type="NCBI Taxonomy" id="2918902"/>
    <lineage>
        <taxon>Bacteria</taxon>
        <taxon>Bacillati</taxon>
        <taxon>Bacillota</taxon>
        <taxon>Bacilli</taxon>
        <taxon>Bacillales</taxon>
        <taxon>Bacillaceae</taxon>
        <taxon>Fredinandcohnia</taxon>
    </lineage>
</organism>
<evidence type="ECO:0000256" key="4">
    <source>
        <dbReference type="ARBA" id="ARBA00022840"/>
    </source>
</evidence>
<dbReference type="InterPro" id="IPR015856">
    <property type="entry name" value="ABC_transpr_CbiO/EcfA_su"/>
</dbReference>
<dbReference type="GO" id="GO:0005886">
    <property type="term" value="C:plasma membrane"/>
    <property type="evidence" value="ECO:0007669"/>
    <property type="project" value="UniProtKB-SubCell"/>
</dbReference>
<sequence>MEYIIDLENVTWERGNRTLLKNVDWQVKKGEHWALLGLNGSGKTSLLNIINGYEWPTIGTVHVLGNRFGATNVPELRKSIGWVSSSLQEKIYKTDLTQAVVISGKHASIGLYESVSKEDLTRALEMMEIMGCQYLVNRVYDTCSQGEKQKILIARALMANPQILILDEPCNGLDIFSREKLLNSINDLACLSGGPTLIYVTHHIEEISQVFQKMLLLRRGEVYTSGRTIDVLNEEALSSFFEYPVSVEQRDERYSIQLK</sequence>
<dbReference type="Gene3D" id="3.40.50.300">
    <property type="entry name" value="P-loop containing nucleotide triphosphate hydrolases"/>
    <property type="match status" value="1"/>
</dbReference>
<evidence type="ECO:0000313" key="6">
    <source>
        <dbReference type="EMBL" id="MCH1625252.1"/>
    </source>
</evidence>
<protein>
    <submittedName>
        <fullName evidence="6">ABC transporter ATP-binding protein</fullName>
    </submittedName>
</protein>
<dbReference type="CDD" id="cd03225">
    <property type="entry name" value="ABC_cobalt_CbiO_domain1"/>
    <property type="match status" value="1"/>
</dbReference>
<comment type="subcellular location">
    <subcellularLocation>
        <location evidence="1">Cell membrane</location>
        <topology evidence="1">Peripheral membrane protein</topology>
    </subcellularLocation>
</comment>
<keyword evidence="7" id="KW-1185">Reference proteome</keyword>
<feature type="domain" description="ABC transporter" evidence="5">
    <location>
        <begin position="5"/>
        <end position="244"/>
    </location>
</feature>
<gene>
    <name evidence="6" type="ORF">MJG50_07925</name>
</gene>
<dbReference type="InterPro" id="IPR003439">
    <property type="entry name" value="ABC_transporter-like_ATP-bd"/>
</dbReference>
<dbReference type="GO" id="GO:0005524">
    <property type="term" value="F:ATP binding"/>
    <property type="evidence" value="ECO:0007669"/>
    <property type="project" value="UniProtKB-KW"/>
</dbReference>
<proteinExistence type="predicted"/>
<dbReference type="InterPro" id="IPR027417">
    <property type="entry name" value="P-loop_NTPase"/>
</dbReference>
<evidence type="ECO:0000256" key="2">
    <source>
        <dbReference type="ARBA" id="ARBA00022448"/>
    </source>
</evidence>
<dbReference type="Pfam" id="PF00005">
    <property type="entry name" value="ABC_tran"/>
    <property type="match status" value="1"/>
</dbReference>
<evidence type="ECO:0000259" key="5">
    <source>
        <dbReference type="PROSITE" id="PS50893"/>
    </source>
</evidence>
<comment type="caution">
    <text evidence="6">The sequence shown here is derived from an EMBL/GenBank/DDBJ whole genome shotgun (WGS) entry which is preliminary data.</text>
</comment>
<dbReference type="GO" id="GO:0022857">
    <property type="term" value="F:transmembrane transporter activity"/>
    <property type="evidence" value="ECO:0007669"/>
    <property type="project" value="UniProtKB-ARBA"/>
</dbReference>
<accession>A0AAW5E5T5</accession>
<dbReference type="PANTHER" id="PTHR43158">
    <property type="entry name" value="SKFA PEPTIDE EXPORT ATP-BINDING PROTEIN SKFE"/>
    <property type="match status" value="1"/>
</dbReference>
<keyword evidence="3" id="KW-0547">Nucleotide-binding</keyword>
<name>A0AAW5E5T5_9BACI</name>
<dbReference type="PANTHER" id="PTHR43158:SF2">
    <property type="entry name" value="SKFA PEPTIDE EXPORT ATP-BINDING PROTEIN SKFE"/>
    <property type="match status" value="1"/>
</dbReference>
<dbReference type="GO" id="GO:0016887">
    <property type="term" value="F:ATP hydrolysis activity"/>
    <property type="evidence" value="ECO:0007669"/>
    <property type="project" value="InterPro"/>
</dbReference>
<dbReference type="SMART" id="SM00382">
    <property type="entry name" value="AAA"/>
    <property type="match status" value="1"/>
</dbReference>